<proteinExistence type="inferred from homology"/>
<dbReference type="Proteomes" id="UP000440367">
    <property type="component" value="Unassembled WGS sequence"/>
</dbReference>
<evidence type="ECO:0000313" key="14">
    <source>
        <dbReference type="Proteomes" id="UP000476176"/>
    </source>
</evidence>
<evidence type="ECO:0000259" key="8">
    <source>
        <dbReference type="Pfam" id="PF13359"/>
    </source>
</evidence>
<organism evidence="9 12">
    <name type="scientific">Phytophthora fragariae</name>
    <dbReference type="NCBI Taxonomy" id="53985"/>
    <lineage>
        <taxon>Eukaryota</taxon>
        <taxon>Sar</taxon>
        <taxon>Stramenopiles</taxon>
        <taxon>Oomycota</taxon>
        <taxon>Peronosporomycetes</taxon>
        <taxon>Peronosporales</taxon>
        <taxon>Peronosporaceae</taxon>
        <taxon>Phytophthora</taxon>
    </lineage>
</organism>
<dbReference type="InterPro" id="IPR045249">
    <property type="entry name" value="HARBI1-like"/>
</dbReference>
<evidence type="ECO:0000256" key="2">
    <source>
        <dbReference type="ARBA" id="ARBA00004123"/>
    </source>
</evidence>
<dbReference type="Proteomes" id="UP000476176">
    <property type="component" value="Unassembled WGS sequence"/>
</dbReference>
<protein>
    <recommendedName>
        <fullName evidence="8">DDE Tnp4 domain-containing protein</fullName>
    </recommendedName>
</protein>
<evidence type="ECO:0000313" key="13">
    <source>
        <dbReference type="Proteomes" id="UP000440367"/>
    </source>
</evidence>
<comment type="similarity">
    <text evidence="3">Belongs to the HARBI1 family.</text>
</comment>
<dbReference type="GO" id="GO:0046872">
    <property type="term" value="F:metal ion binding"/>
    <property type="evidence" value="ECO:0007669"/>
    <property type="project" value="UniProtKB-KW"/>
</dbReference>
<comment type="caution">
    <text evidence="9">The sequence shown here is derived from an EMBL/GenBank/DDBJ whole genome shotgun (WGS) entry which is preliminary data.</text>
</comment>
<dbReference type="Proteomes" id="UP000429523">
    <property type="component" value="Unassembled WGS sequence"/>
</dbReference>
<accession>A0A6A3DTY1</accession>
<evidence type="ECO:0000313" key="12">
    <source>
        <dbReference type="Proteomes" id="UP000429523"/>
    </source>
</evidence>
<evidence type="ECO:0000313" key="9">
    <source>
        <dbReference type="EMBL" id="KAE8922711.1"/>
    </source>
</evidence>
<evidence type="ECO:0000256" key="3">
    <source>
        <dbReference type="ARBA" id="ARBA00006958"/>
    </source>
</evidence>
<dbReference type="EMBL" id="QXGC01003049">
    <property type="protein sequence ID" value="KAE9179089.1"/>
    <property type="molecule type" value="Genomic_DNA"/>
</dbReference>
<dbReference type="EMBL" id="QXGF01002998">
    <property type="protein sequence ID" value="KAE8922711.1"/>
    <property type="molecule type" value="Genomic_DNA"/>
</dbReference>
<dbReference type="AlphaFoldDB" id="A0A6A3DTY1"/>
<dbReference type="GO" id="GO:0004518">
    <property type="term" value="F:nuclease activity"/>
    <property type="evidence" value="ECO:0007669"/>
    <property type="project" value="UniProtKB-KW"/>
</dbReference>
<feature type="domain" description="DDE Tnp4" evidence="8">
    <location>
        <begin position="161"/>
        <end position="319"/>
    </location>
</feature>
<evidence type="ECO:0000313" key="10">
    <source>
        <dbReference type="EMBL" id="KAE9179089.1"/>
    </source>
</evidence>
<name>A0A6A3DTY1_9STRA</name>
<dbReference type="GO" id="GO:0016787">
    <property type="term" value="F:hydrolase activity"/>
    <property type="evidence" value="ECO:0007669"/>
    <property type="project" value="UniProtKB-KW"/>
</dbReference>
<dbReference type="PANTHER" id="PTHR22930">
    <property type="match status" value="1"/>
</dbReference>
<keyword evidence="5" id="KW-0479">Metal-binding</keyword>
<dbReference type="InterPro" id="IPR027806">
    <property type="entry name" value="HARBI1_dom"/>
</dbReference>
<keyword evidence="4" id="KW-0540">Nuclease</keyword>
<reference evidence="12 13" key="1">
    <citation type="submission" date="2018-08" db="EMBL/GenBank/DDBJ databases">
        <title>Genomic investigation of the strawberry pathogen Phytophthora fragariae indicates pathogenicity is determined by transcriptional variation in three key races.</title>
        <authorList>
            <person name="Adams T.M."/>
            <person name="Armitage A.D."/>
            <person name="Sobczyk M.K."/>
            <person name="Bates H.J."/>
            <person name="Dunwell J.M."/>
            <person name="Nellist C.F."/>
            <person name="Harrison R.J."/>
        </authorList>
    </citation>
    <scope>NUCLEOTIDE SEQUENCE [LARGE SCALE GENOMIC DNA]</scope>
    <source>
        <strain evidence="11 13">BC-1</strain>
        <strain evidence="10 14">BC-23</strain>
        <strain evidence="9 12">NOV-9</strain>
    </source>
</reference>
<keyword evidence="7" id="KW-0539">Nucleus</keyword>
<keyword evidence="6" id="KW-0378">Hydrolase</keyword>
<dbReference type="PANTHER" id="PTHR22930:SF251">
    <property type="entry name" value="DDE TNP4 DOMAIN-CONTAINING PROTEIN"/>
    <property type="match status" value="1"/>
</dbReference>
<evidence type="ECO:0000313" key="11">
    <source>
        <dbReference type="EMBL" id="KAE9182296.1"/>
    </source>
</evidence>
<evidence type="ECO:0000256" key="4">
    <source>
        <dbReference type="ARBA" id="ARBA00022722"/>
    </source>
</evidence>
<evidence type="ECO:0000256" key="7">
    <source>
        <dbReference type="ARBA" id="ARBA00023242"/>
    </source>
</evidence>
<evidence type="ECO:0000256" key="1">
    <source>
        <dbReference type="ARBA" id="ARBA00001968"/>
    </source>
</evidence>
<comment type="cofactor">
    <cofactor evidence="1">
        <name>a divalent metal cation</name>
        <dbReference type="ChEBI" id="CHEBI:60240"/>
    </cofactor>
</comment>
<evidence type="ECO:0000256" key="6">
    <source>
        <dbReference type="ARBA" id="ARBA00022801"/>
    </source>
</evidence>
<evidence type="ECO:0000256" key="5">
    <source>
        <dbReference type="ARBA" id="ARBA00022723"/>
    </source>
</evidence>
<gene>
    <name evidence="11" type="ORF">PF002_g27030</name>
    <name evidence="10" type="ORF">PF004_g25276</name>
    <name evidence="9" type="ORF">PF009_g27028</name>
</gene>
<dbReference type="GO" id="GO:0005634">
    <property type="term" value="C:nucleus"/>
    <property type="evidence" value="ECO:0007669"/>
    <property type="project" value="UniProtKB-SubCell"/>
</dbReference>
<sequence>MDGDDEDDLWLVQALAVLLQASQGGSGALRLVPIPRLLNGEGKRYFERIYSSINPSLFRDHFRMDKELYDILFEACDRFISRKIKYRREVIAVTLDWLGRAGTCRDQETKFEMAFSTVHRYRRAGLYAILRGLAGIIDLPSAVPEEFVQKFPYFDQAVVAIDGVHVPVMVSVEDAEIFRNRKGWTSTNVLIVSDWQVNVAFIYPGAEGAAHDSMVLAHSNFLQVLPDHVYVLADAGYAFHPQILTPYRGVRYHLKEFAEGTGRPQTAKELFNVRHAKARNVVERLNGSMNRRFRILRVPIECEFVVVKAIIFACASLHNFIRRNNVADFAEDLREDGDSDDDEDVPVREDVLPFDFNTPSNWRDWMASTMWNKYNG</sequence>
<comment type="subcellular location">
    <subcellularLocation>
        <location evidence="2">Nucleus</location>
    </subcellularLocation>
</comment>
<dbReference type="Pfam" id="PF13359">
    <property type="entry name" value="DDE_Tnp_4"/>
    <property type="match status" value="1"/>
</dbReference>
<dbReference type="EMBL" id="QXGD01002950">
    <property type="protein sequence ID" value="KAE9182296.1"/>
    <property type="molecule type" value="Genomic_DNA"/>
</dbReference>